<accession>A0ABD7FR98</accession>
<gene>
    <name evidence="1" type="ORF">DLR72_17055</name>
</gene>
<comment type="caution">
    <text evidence="1">The sequence shown here is derived from an EMBL/GenBank/DDBJ whole genome shotgun (WGS) entry which is preliminary data.</text>
</comment>
<dbReference type="EMBL" id="QKKU01000116">
    <property type="protein sequence ID" value="RBM61427.1"/>
    <property type="molecule type" value="Genomic_DNA"/>
</dbReference>
<evidence type="ECO:0000313" key="2">
    <source>
        <dbReference type="Proteomes" id="UP000252199"/>
    </source>
</evidence>
<reference evidence="1 2" key="1">
    <citation type="submission" date="2018-06" db="EMBL/GenBank/DDBJ databases">
        <title>Draft genome sequences of nine Vibrio sp. clinical isolates from across the United States representing the closest known relative of Vibrio cholerae.</title>
        <authorList>
            <person name="Islam M.T."/>
            <person name="Liang K."/>
            <person name="Im M.S."/>
            <person name="Winkjer J."/>
            <person name="Busby S."/>
            <person name="Batra D."/>
            <person name="Rowe L."/>
            <person name="Tarr C.L."/>
            <person name="Boucher Y."/>
        </authorList>
    </citation>
    <scope>NUCLEOTIDE SEQUENCE [LARGE SCALE GENOMIC DNA]</scope>
    <source>
        <strain evidence="1 2">2017V-1110</strain>
    </source>
</reference>
<organism evidence="1 2">
    <name type="scientific">Vibrio paracholerae</name>
    <dbReference type="NCBI Taxonomy" id="650003"/>
    <lineage>
        <taxon>Bacteria</taxon>
        <taxon>Pseudomonadati</taxon>
        <taxon>Pseudomonadota</taxon>
        <taxon>Gammaproteobacteria</taxon>
        <taxon>Vibrionales</taxon>
        <taxon>Vibrionaceae</taxon>
        <taxon>Vibrio</taxon>
    </lineage>
</organism>
<evidence type="ECO:0000313" key="1">
    <source>
        <dbReference type="EMBL" id="RBM61427.1"/>
    </source>
</evidence>
<dbReference type="Proteomes" id="UP000252199">
    <property type="component" value="Unassembled WGS sequence"/>
</dbReference>
<feature type="non-terminal residue" evidence="1">
    <location>
        <position position="1"/>
    </location>
</feature>
<sequence length="92" mass="10494">GPEGRGFESLFTDHSSKPQHLLRLFAFYLFETHASSPSRPALTLSTDVRFFIITLLGIFLSSKLRSYRQFIDISPLKHLFTTMVTEVLSMAQ</sequence>
<dbReference type="AlphaFoldDB" id="A0ABD7FR98"/>
<dbReference type="RefSeq" id="WP_220125648.1">
    <property type="nucleotide sequence ID" value="NZ_CAWQMY010000020.1"/>
</dbReference>
<name>A0ABD7FR98_9VIBR</name>
<proteinExistence type="predicted"/>
<protein>
    <submittedName>
        <fullName evidence="1">Uncharacterized protein</fullName>
    </submittedName>
</protein>